<dbReference type="InterPro" id="IPR006158">
    <property type="entry name" value="Cobalamin-bd"/>
</dbReference>
<feature type="domain" description="B12-binding" evidence="8">
    <location>
        <begin position="19"/>
        <end position="152"/>
    </location>
</feature>
<dbReference type="InterPro" id="IPR006638">
    <property type="entry name" value="Elp3/MiaA/NifB-like_rSAM"/>
</dbReference>
<keyword evidence="3" id="KW-0808">Transferase</keyword>
<dbReference type="Gene3D" id="3.40.50.280">
    <property type="entry name" value="Cobalamin-binding domain"/>
    <property type="match status" value="1"/>
</dbReference>
<dbReference type="CDD" id="cd01335">
    <property type="entry name" value="Radical_SAM"/>
    <property type="match status" value="1"/>
</dbReference>
<dbReference type="GO" id="GO:0031419">
    <property type="term" value="F:cobalamin binding"/>
    <property type="evidence" value="ECO:0007669"/>
    <property type="project" value="InterPro"/>
</dbReference>
<evidence type="ECO:0000256" key="5">
    <source>
        <dbReference type="ARBA" id="ARBA00022723"/>
    </source>
</evidence>
<evidence type="ECO:0000259" key="8">
    <source>
        <dbReference type="PROSITE" id="PS51332"/>
    </source>
</evidence>
<dbReference type="InterPro" id="IPR007197">
    <property type="entry name" value="rSAM"/>
</dbReference>
<dbReference type="InterPro" id="IPR058240">
    <property type="entry name" value="rSAM_sf"/>
</dbReference>
<dbReference type="PANTHER" id="PTHR43409:SF7">
    <property type="entry name" value="BLL1977 PROTEIN"/>
    <property type="match status" value="1"/>
</dbReference>
<dbReference type="PROSITE" id="PS51332">
    <property type="entry name" value="B12_BINDING"/>
    <property type="match status" value="1"/>
</dbReference>
<evidence type="ECO:0000256" key="1">
    <source>
        <dbReference type="ARBA" id="ARBA00001966"/>
    </source>
</evidence>
<protein>
    <submittedName>
        <fullName evidence="10">B12-binding domain-containing radical SAM protein</fullName>
    </submittedName>
</protein>
<dbReference type="CDD" id="cd02068">
    <property type="entry name" value="radical_SAM_B12_BD"/>
    <property type="match status" value="1"/>
</dbReference>
<keyword evidence="5" id="KW-0479">Metal-binding</keyword>
<comment type="cofactor">
    <cofactor evidence="1">
        <name>[4Fe-4S] cluster</name>
        <dbReference type="ChEBI" id="CHEBI:49883"/>
    </cofactor>
</comment>
<organism evidence="10 11">
    <name type="scientific">Humisphaera borealis</name>
    <dbReference type="NCBI Taxonomy" id="2807512"/>
    <lineage>
        <taxon>Bacteria</taxon>
        <taxon>Pseudomonadati</taxon>
        <taxon>Planctomycetota</taxon>
        <taxon>Phycisphaerae</taxon>
        <taxon>Tepidisphaerales</taxon>
        <taxon>Tepidisphaeraceae</taxon>
        <taxon>Humisphaera</taxon>
    </lineage>
</organism>
<name>A0A7M2X027_9BACT</name>
<dbReference type="Gene3D" id="3.80.30.20">
    <property type="entry name" value="tm_1862 like domain"/>
    <property type="match status" value="1"/>
</dbReference>
<dbReference type="RefSeq" id="WP_206294222.1">
    <property type="nucleotide sequence ID" value="NZ_CP063458.1"/>
</dbReference>
<keyword evidence="7" id="KW-0411">Iron-sulfur</keyword>
<accession>A0A7M2X027</accession>
<keyword evidence="6" id="KW-0408">Iron</keyword>
<dbReference type="InterPro" id="IPR023404">
    <property type="entry name" value="rSAM_horseshoe"/>
</dbReference>
<keyword evidence="2" id="KW-0489">Methyltransferase</keyword>
<dbReference type="PANTHER" id="PTHR43409">
    <property type="entry name" value="ANAEROBIC MAGNESIUM-PROTOPORPHYRIN IX MONOMETHYL ESTER CYCLASE-RELATED"/>
    <property type="match status" value="1"/>
</dbReference>
<evidence type="ECO:0000256" key="3">
    <source>
        <dbReference type="ARBA" id="ARBA00022679"/>
    </source>
</evidence>
<feature type="domain" description="Radical SAM core" evidence="9">
    <location>
        <begin position="208"/>
        <end position="425"/>
    </location>
</feature>
<evidence type="ECO:0000259" key="9">
    <source>
        <dbReference type="PROSITE" id="PS51918"/>
    </source>
</evidence>
<dbReference type="PROSITE" id="PS51918">
    <property type="entry name" value="RADICAL_SAM"/>
    <property type="match status" value="1"/>
</dbReference>
<dbReference type="SUPFAM" id="SSF102114">
    <property type="entry name" value="Radical SAM enzymes"/>
    <property type="match status" value="1"/>
</dbReference>
<evidence type="ECO:0000256" key="6">
    <source>
        <dbReference type="ARBA" id="ARBA00023004"/>
    </source>
</evidence>
<proteinExistence type="predicted"/>
<evidence type="ECO:0000313" key="11">
    <source>
        <dbReference type="Proteomes" id="UP000593765"/>
    </source>
</evidence>
<keyword evidence="4" id="KW-0949">S-adenosyl-L-methionine</keyword>
<dbReference type="InterPro" id="IPR051198">
    <property type="entry name" value="BchE-like"/>
</dbReference>
<dbReference type="Pfam" id="PF04055">
    <property type="entry name" value="Radical_SAM"/>
    <property type="match status" value="1"/>
</dbReference>
<dbReference type="Pfam" id="PF02310">
    <property type="entry name" value="B12-binding"/>
    <property type="match status" value="1"/>
</dbReference>
<dbReference type="Proteomes" id="UP000593765">
    <property type="component" value="Chromosome"/>
</dbReference>
<reference evidence="10 11" key="1">
    <citation type="submission" date="2020-10" db="EMBL/GenBank/DDBJ databases">
        <title>Wide distribution of Phycisphaera-like planctomycetes from WD2101 soil group in peatlands and genome analysis of the first cultivated representative.</title>
        <authorList>
            <person name="Dedysh S.N."/>
            <person name="Beletsky A.V."/>
            <person name="Ivanova A."/>
            <person name="Kulichevskaya I.S."/>
            <person name="Suzina N.E."/>
            <person name="Philippov D.A."/>
            <person name="Rakitin A.L."/>
            <person name="Mardanov A.V."/>
            <person name="Ravin N.V."/>
        </authorList>
    </citation>
    <scope>NUCLEOTIDE SEQUENCE [LARGE SCALE GENOMIC DNA]</scope>
    <source>
        <strain evidence="10 11">M1803</strain>
    </source>
</reference>
<dbReference type="GO" id="GO:0003824">
    <property type="term" value="F:catalytic activity"/>
    <property type="evidence" value="ECO:0007669"/>
    <property type="project" value="InterPro"/>
</dbReference>
<gene>
    <name evidence="10" type="ORF">IPV69_07000</name>
</gene>
<sequence length="536" mass="60241">MATDRRIYFVNPPYERIAPGYAFIKHLTNRSPSLGLLHLAAQVREVGYEPTILESDILDLDFDGVADRIIAAAPRYVGITLFTVGVWGSARIARKVKQALPDTVIIVGGPHISSMGLETVKRFTEFDVAVQGEGEKVLVELLKAYDKAAETGQPVDLSPVPAIIYRKNGKTTVNPALPLELVLDELPFPAWDLLPNFPHAYKPAVYDYPRGPVATIAASRGCPFHCKFCDTSTFGAKVRYYSPKKVFEMMVFLQKKWGIRHIMFVDDLFLASRQRTTELCNLILEHGLKMTWTCDARVDTVKPDLLDLMKRAGCWQISFGLETGSDDMLRRMDKSARVEKSERAVNWAAEAGIRVKGLFMLGYPGETRETIEMTKAFVRRIPMTIMNLTKFTPYPGSPVYRELYGTTIRDDHWEKMNGMNFVWAPDGISVEELDKHYQEVIGWFYKQKRVRRRYVKESFRNPGHLIRLGRAGLGFATAKVKSYLKGRRGLLIDRVETDLDMKTDPATVPAVAGESCGTGCGTSDKAGGLVKLKISR</sequence>
<dbReference type="GO" id="GO:0051539">
    <property type="term" value="F:4 iron, 4 sulfur cluster binding"/>
    <property type="evidence" value="ECO:0007669"/>
    <property type="project" value="UniProtKB-KW"/>
</dbReference>
<evidence type="ECO:0000256" key="2">
    <source>
        <dbReference type="ARBA" id="ARBA00022603"/>
    </source>
</evidence>
<dbReference type="GO" id="GO:0046872">
    <property type="term" value="F:metal ion binding"/>
    <property type="evidence" value="ECO:0007669"/>
    <property type="project" value="UniProtKB-KW"/>
</dbReference>
<dbReference type="AlphaFoldDB" id="A0A7M2X027"/>
<evidence type="ECO:0000313" key="10">
    <source>
        <dbReference type="EMBL" id="QOV91098.1"/>
    </source>
</evidence>
<keyword evidence="11" id="KW-1185">Reference proteome</keyword>
<dbReference type="KEGG" id="hbs:IPV69_07000"/>
<dbReference type="InterPro" id="IPR034466">
    <property type="entry name" value="Methyltransferase_Class_B"/>
</dbReference>
<dbReference type="SFLD" id="SFLDG01082">
    <property type="entry name" value="B12-binding_domain_containing"/>
    <property type="match status" value="1"/>
</dbReference>
<dbReference type="GO" id="GO:0005829">
    <property type="term" value="C:cytosol"/>
    <property type="evidence" value="ECO:0007669"/>
    <property type="project" value="TreeGrafter"/>
</dbReference>
<dbReference type="SMART" id="SM00729">
    <property type="entry name" value="Elp3"/>
    <property type="match status" value="1"/>
</dbReference>
<dbReference type="SFLD" id="SFLDG01123">
    <property type="entry name" value="methyltransferase_(Class_B)"/>
    <property type="match status" value="1"/>
</dbReference>
<evidence type="ECO:0000256" key="4">
    <source>
        <dbReference type="ARBA" id="ARBA00022691"/>
    </source>
</evidence>
<dbReference type="SFLD" id="SFLDS00029">
    <property type="entry name" value="Radical_SAM"/>
    <property type="match status" value="1"/>
</dbReference>
<evidence type="ECO:0000256" key="7">
    <source>
        <dbReference type="ARBA" id="ARBA00023014"/>
    </source>
</evidence>
<dbReference type="EMBL" id="CP063458">
    <property type="protein sequence ID" value="QOV91098.1"/>
    <property type="molecule type" value="Genomic_DNA"/>
</dbReference>